<dbReference type="InterPro" id="IPR001789">
    <property type="entry name" value="Sig_transdc_resp-reg_receiver"/>
</dbReference>
<proteinExistence type="predicted"/>
<dbReference type="Proteomes" id="UP001529369">
    <property type="component" value="Unassembled WGS sequence"/>
</dbReference>
<evidence type="ECO:0000259" key="3">
    <source>
        <dbReference type="PROSITE" id="PS50110"/>
    </source>
</evidence>
<sequence length="121" mass="12858">MQVLLIEDDALLRMTLSDTLSEAGIEVNGLANAEDALILLGAGQVPDVLVTDISLGDGLSGFDLADVARARHPEIGVILISGTVAETEHYSLRRHERFLEKPFAPAALANAIRDAAARDPD</sequence>
<keyword evidence="5" id="KW-1185">Reference proteome</keyword>
<keyword evidence="1 2" id="KW-0597">Phosphoprotein</keyword>
<dbReference type="PROSITE" id="PS50110">
    <property type="entry name" value="RESPONSE_REGULATORY"/>
    <property type="match status" value="1"/>
</dbReference>
<dbReference type="InterPro" id="IPR050595">
    <property type="entry name" value="Bact_response_regulator"/>
</dbReference>
<evidence type="ECO:0000256" key="2">
    <source>
        <dbReference type="PROSITE-ProRule" id="PRU00169"/>
    </source>
</evidence>
<protein>
    <submittedName>
        <fullName evidence="4">Response regulator</fullName>
    </submittedName>
</protein>
<dbReference type="Pfam" id="PF00072">
    <property type="entry name" value="Response_reg"/>
    <property type="match status" value="1"/>
</dbReference>
<dbReference type="EMBL" id="JAUFPN010000194">
    <property type="protein sequence ID" value="MDN3567506.1"/>
    <property type="molecule type" value="Genomic_DNA"/>
</dbReference>
<evidence type="ECO:0000256" key="1">
    <source>
        <dbReference type="ARBA" id="ARBA00022553"/>
    </source>
</evidence>
<dbReference type="Gene3D" id="3.40.50.2300">
    <property type="match status" value="1"/>
</dbReference>
<organism evidence="4 5">
    <name type="scientific">Paeniroseomonas aquatica</name>
    <dbReference type="NCBI Taxonomy" id="373043"/>
    <lineage>
        <taxon>Bacteria</taxon>
        <taxon>Pseudomonadati</taxon>
        <taxon>Pseudomonadota</taxon>
        <taxon>Alphaproteobacteria</taxon>
        <taxon>Acetobacterales</taxon>
        <taxon>Acetobacteraceae</taxon>
        <taxon>Paeniroseomonas</taxon>
    </lineage>
</organism>
<dbReference type="RefSeq" id="WP_290319546.1">
    <property type="nucleotide sequence ID" value="NZ_JAUFPN010000194.1"/>
</dbReference>
<evidence type="ECO:0000313" key="4">
    <source>
        <dbReference type="EMBL" id="MDN3567506.1"/>
    </source>
</evidence>
<accession>A0ABT8AD62</accession>
<dbReference type="SUPFAM" id="SSF52172">
    <property type="entry name" value="CheY-like"/>
    <property type="match status" value="1"/>
</dbReference>
<dbReference type="PANTHER" id="PTHR44591">
    <property type="entry name" value="STRESS RESPONSE REGULATOR PROTEIN 1"/>
    <property type="match status" value="1"/>
</dbReference>
<feature type="modified residue" description="4-aspartylphosphate" evidence="2">
    <location>
        <position position="52"/>
    </location>
</feature>
<dbReference type="SMART" id="SM00448">
    <property type="entry name" value="REC"/>
    <property type="match status" value="1"/>
</dbReference>
<name>A0ABT8AD62_9PROT</name>
<gene>
    <name evidence="4" type="ORF">QWZ14_24270</name>
</gene>
<dbReference type="InterPro" id="IPR011006">
    <property type="entry name" value="CheY-like_superfamily"/>
</dbReference>
<feature type="domain" description="Response regulatory" evidence="3">
    <location>
        <begin position="2"/>
        <end position="116"/>
    </location>
</feature>
<dbReference type="PANTHER" id="PTHR44591:SF3">
    <property type="entry name" value="RESPONSE REGULATORY DOMAIN-CONTAINING PROTEIN"/>
    <property type="match status" value="1"/>
</dbReference>
<comment type="caution">
    <text evidence="4">The sequence shown here is derived from an EMBL/GenBank/DDBJ whole genome shotgun (WGS) entry which is preliminary data.</text>
</comment>
<reference evidence="5" key="1">
    <citation type="journal article" date="2019" name="Int. J. Syst. Evol. Microbiol.">
        <title>The Global Catalogue of Microorganisms (GCM) 10K type strain sequencing project: providing services to taxonomists for standard genome sequencing and annotation.</title>
        <authorList>
            <consortium name="The Broad Institute Genomics Platform"/>
            <consortium name="The Broad Institute Genome Sequencing Center for Infectious Disease"/>
            <person name="Wu L."/>
            <person name="Ma J."/>
        </authorList>
    </citation>
    <scope>NUCLEOTIDE SEQUENCE [LARGE SCALE GENOMIC DNA]</scope>
    <source>
        <strain evidence="5">CECT 7131</strain>
    </source>
</reference>
<evidence type="ECO:0000313" key="5">
    <source>
        <dbReference type="Proteomes" id="UP001529369"/>
    </source>
</evidence>